<sequence>MGKPLCISYIRFSNVSQSDGSSVERQLELSQKYAEEHGLILDDKLSYRDLGRSAYSGDHVRRGHFGEFLELVRQGSIPTGSVLLVESLDRLSRENVLDAFAQFQVIVGEDIKIVTLCDGMEYTRENLNSDFGKLIISLTIMARAYEESCRKSERIRAANRFKRQNLDKVKYTANCPTWLRLIKSENRFEVIHDRAAIVNRIFSMSYEGMGIKTIARILNHEKIQPPRSSLGWCQSSIRKILSSRSVIGEYQPHIYNRATKKHVPEGSPVPGYFPRIVEDEVYFAVQARLCNGTHISGRTAKIQNLFGGITKCGYCGARMDIVSHKNRNEISRLLVCDQARRGVKCSYISFKCNELESAFLSYCKEIDFISVLKIEGTRDQQRLTELTQQVAAKNGELLDINRQIELLGNELPQITDTLELGFFRTRLSKLLQAKAAIEDAIAVREKEINELNASMHDADNKAGNIAELMDYFDAAPSDEDRVLVRTRLRNEIRQIVKQVLVYPRGRVASDEQIIKVALQLNDEITDSDQATAEMLCHERDLVLAQMRKSQENTKDDRYFEVRFKNGNMRRFEYSKEDGTYKVTFDRTGTRIDWLMGGKPMKPLIVDEDDQLPTEEAMQG</sequence>
<dbReference type="Proteomes" id="UP000007721">
    <property type="component" value="Chromosome"/>
</dbReference>
<dbReference type="Gene3D" id="3.90.1750.20">
    <property type="entry name" value="Putative Large Serine Recombinase, Chain B, Domain 2"/>
    <property type="match status" value="1"/>
</dbReference>
<dbReference type="Pfam" id="PF00239">
    <property type="entry name" value="Resolvase"/>
    <property type="match status" value="1"/>
</dbReference>
<dbReference type="InterPro" id="IPR006119">
    <property type="entry name" value="Resolv_N"/>
</dbReference>
<dbReference type="PANTHER" id="PTHR30461">
    <property type="entry name" value="DNA-INVERTASE FROM LAMBDOID PROPHAGE"/>
    <property type="match status" value="1"/>
</dbReference>
<feature type="domain" description="Resolvase/invertase-type recombinase catalytic" evidence="3">
    <location>
        <begin position="5"/>
        <end position="166"/>
    </location>
</feature>
<name>B9M0D0_GEODF</name>
<organism evidence="5 6">
    <name type="scientific">Geotalea daltonii (strain DSM 22248 / JCM 15807 / FRC-32)</name>
    <name type="common">Geobacter daltonii</name>
    <dbReference type="NCBI Taxonomy" id="316067"/>
    <lineage>
        <taxon>Bacteria</taxon>
        <taxon>Pseudomonadati</taxon>
        <taxon>Thermodesulfobacteriota</taxon>
        <taxon>Desulfuromonadia</taxon>
        <taxon>Geobacterales</taxon>
        <taxon>Geobacteraceae</taxon>
        <taxon>Geotalea</taxon>
    </lineage>
</organism>
<dbReference type="KEGG" id="geo:Geob_0601"/>
<dbReference type="Pfam" id="PF13408">
    <property type="entry name" value="Zn_ribbon_recom"/>
    <property type="match status" value="1"/>
</dbReference>
<dbReference type="Pfam" id="PF07508">
    <property type="entry name" value="Recombinase"/>
    <property type="match status" value="1"/>
</dbReference>
<dbReference type="InterPro" id="IPR011109">
    <property type="entry name" value="DNA_bind_recombinase_dom"/>
</dbReference>
<dbReference type="InterPro" id="IPR038109">
    <property type="entry name" value="DNA_bind_recomb_sf"/>
</dbReference>
<evidence type="ECO:0000313" key="6">
    <source>
        <dbReference type="Proteomes" id="UP000007721"/>
    </source>
</evidence>
<evidence type="ECO:0000256" key="2">
    <source>
        <dbReference type="ARBA" id="ARBA00023172"/>
    </source>
</evidence>
<reference evidence="5 6" key="1">
    <citation type="submission" date="2009-01" db="EMBL/GenBank/DDBJ databases">
        <title>Complete sequence of Geobacter sp. FRC-32.</title>
        <authorList>
            <consortium name="US DOE Joint Genome Institute"/>
            <person name="Lucas S."/>
            <person name="Copeland A."/>
            <person name="Lapidus A."/>
            <person name="Glavina del Rio T."/>
            <person name="Dalin E."/>
            <person name="Tice H."/>
            <person name="Bruce D."/>
            <person name="Goodwin L."/>
            <person name="Pitluck S."/>
            <person name="Saunders E."/>
            <person name="Brettin T."/>
            <person name="Detter J.C."/>
            <person name="Han C."/>
            <person name="Larimer F."/>
            <person name="Land M."/>
            <person name="Hauser L."/>
            <person name="Kyrpides N."/>
            <person name="Ovchinnikova G."/>
            <person name="Kostka J."/>
            <person name="Richardson P."/>
        </authorList>
    </citation>
    <scope>NUCLEOTIDE SEQUENCE [LARGE SCALE GENOMIC DNA]</scope>
    <source>
        <strain evidence="6">DSM 22248 / JCM 15807 / FRC-32</strain>
    </source>
</reference>
<evidence type="ECO:0000259" key="4">
    <source>
        <dbReference type="PROSITE" id="PS51737"/>
    </source>
</evidence>
<keyword evidence="1" id="KW-0238">DNA-binding</keyword>
<dbReference type="RefSeq" id="WP_012645696.1">
    <property type="nucleotide sequence ID" value="NC_011979.1"/>
</dbReference>
<dbReference type="Gene3D" id="3.40.50.1390">
    <property type="entry name" value="Resolvase, N-terminal catalytic domain"/>
    <property type="match status" value="1"/>
</dbReference>
<dbReference type="SUPFAM" id="SSF53041">
    <property type="entry name" value="Resolvase-like"/>
    <property type="match status" value="1"/>
</dbReference>
<protein>
    <submittedName>
        <fullName evidence="5">Resolvase-like serine recombinase</fullName>
    </submittedName>
</protein>
<proteinExistence type="predicted"/>
<dbReference type="CDD" id="cd00338">
    <property type="entry name" value="Ser_Recombinase"/>
    <property type="match status" value="1"/>
</dbReference>
<dbReference type="PROSITE" id="PS51737">
    <property type="entry name" value="RECOMBINASE_DNA_BIND"/>
    <property type="match status" value="1"/>
</dbReference>
<accession>B9M0D0</accession>
<gene>
    <name evidence="5" type="ordered locus">Geob_0601</name>
</gene>
<dbReference type="InterPro" id="IPR050639">
    <property type="entry name" value="SSR_resolvase"/>
</dbReference>
<dbReference type="HOGENOM" id="CLU_030020_2_0_7"/>
<dbReference type="AlphaFoldDB" id="B9M0D0"/>
<evidence type="ECO:0000313" key="5">
    <source>
        <dbReference type="EMBL" id="ACM18967.1"/>
    </source>
</evidence>
<dbReference type="EMBL" id="CP001390">
    <property type="protein sequence ID" value="ACM18967.1"/>
    <property type="molecule type" value="Genomic_DNA"/>
</dbReference>
<evidence type="ECO:0000256" key="1">
    <source>
        <dbReference type="ARBA" id="ARBA00023125"/>
    </source>
</evidence>
<dbReference type="PANTHER" id="PTHR30461:SF2">
    <property type="entry name" value="SERINE RECOMBINASE PINE-RELATED"/>
    <property type="match status" value="1"/>
</dbReference>
<dbReference type="OrthoDB" id="9791494at2"/>
<dbReference type="PROSITE" id="PS51736">
    <property type="entry name" value="RECOMBINASES_3"/>
    <property type="match status" value="1"/>
</dbReference>
<dbReference type="GO" id="GO:0003677">
    <property type="term" value="F:DNA binding"/>
    <property type="evidence" value="ECO:0007669"/>
    <property type="project" value="UniProtKB-KW"/>
</dbReference>
<feature type="domain" description="Recombinase" evidence="4">
    <location>
        <begin position="177"/>
        <end position="295"/>
    </location>
</feature>
<dbReference type="InterPro" id="IPR025827">
    <property type="entry name" value="Zn_ribbon_recom_dom"/>
</dbReference>
<keyword evidence="6" id="KW-1185">Reference proteome</keyword>
<dbReference type="GO" id="GO:0000150">
    <property type="term" value="F:DNA strand exchange activity"/>
    <property type="evidence" value="ECO:0007669"/>
    <property type="project" value="InterPro"/>
</dbReference>
<evidence type="ECO:0000259" key="3">
    <source>
        <dbReference type="PROSITE" id="PS51736"/>
    </source>
</evidence>
<dbReference type="eggNOG" id="COG1961">
    <property type="taxonomic scope" value="Bacteria"/>
</dbReference>
<dbReference type="SMART" id="SM00857">
    <property type="entry name" value="Resolvase"/>
    <property type="match status" value="1"/>
</dbReference>
<dbReference type="InterPro" id="IPR036162">
    <property type="entry name" value="Resolvase-like_N_sf"/>
</dbReference>
<keyword evidence="2" id="KW-0233">DNA recombination</keyword>
<dbReference type="STRING" id="316067.Geob_0601"/>